<dbReference type="InterPro" id="IPR011333">
    <property type="entry name" value="SKP1/BTB/POZ_sf"/>
</dbReference>
<gene>
    <name evidence="2" type="ORF">LTR16_008726</name>
</gene>
<evidence type="ECO:0000313" key="3">
    <source>
        <dbReference type="Proteomes" id="UP001357485"/>
    </source>
</evidence>
<feature type="compositionally biased region" description="Acidic residues" evidence="1">
    <location>
        <begin position="194"/>
        <end position="203"/>
    </location>
</feature>
<reference evidence="2 3" key="1">
    <citation type="submission" date="2023-08" db="EMBL/GenBank/DDBJ databases">
        <title>Black Yeasts Isolated from many extreme environments.</title>
        <authorList>
            <person name="Coleine C."/>
            <person name="Stajich J.E."/>
            <person name="Selbmann L."/>
        </authorList>
    </citation>
    <scope>NUCLEOTIDE SEQUENCE [LARGE SCALE GENOMIC DNA]</scope>
    <source>
        <strain evidence="2 3">CCFEE 536</strain>
    </source>
</reference>
<dbReference type="PANTHER" id="PTHR47843">
    <property type="entry name" value="BTB DOMAIN-CONTAINING PROTEIN-RELATED"/>
    <property type="match status" value="1"/>
</dbReference>
<evidence type="ECO:0000256" key="1">
    <source>
        <dbReference type="SAM" id="MobiDB-lite"/>
    </source>
</evidence>
<comment type="caution">
    <text evidence="2">The sequence shown here is derived from an EMBL/GenBank/DDBJ whole genome shotgun (WGS) entry which is preliminary data.</text>
</comment>
<feature type="compositionally biased region" description="Basic and acidic residues" evidence="1">
    <location>
        <begin position="144"/>
        <end position="156"/>
    </location>
</feature>
<protein>
    <recommendedName>
        <fullName evidence="4">BTB domain-containing protein</fullName>
    </recommendedName>
</protein>
<dbReference type="EMBL" id="JAVRRA010010335">
    <property type="protein sequence ID" value="KAK5242165.1"/>
    <property type="molecule type" value="Genomic_DNA"/>
</dbReference>
<dbReference type="Gene3D" id="3.30.710.10">
    <property type="entry name" value="Potassium Channel Kv1.1, Chain A"/>
    <property type="match status" value="1"/>
</dbReference>
<proteinExistence type="predicted"/>
<name>A0ABR0LVS2_9PEZI</name>
<feature type="compositionally biased region" description="Acidic residues" evidence="1">
    <location>
        <begin position="157"/>
        <end position="185"/>
    </location>
</feature>
<dbReference type="PANTHER" id="PTHR47843:SF2">
    <property type="entry name" value="BTB DOMAIN-CONTAINING PROTEIN"/>
    <property type="match status" value="1"/>
</dbReference>
<keyword evidence="3" id="KW-1185">Reference proteome</keyword>
<organism evidence="2 3">
    <name type="scientific">Cryomyces antarcticus</name>
    <dbReference type="NCBI Taxonomy" id="329879"/>
    <lineage>
        <taxon>Eukaryota</taxon>
        <taxon>Fungi</taxon>
        <taxon>Dikarya</taxon>
        <taxon>Ascomycota</taxon>
        <taxon>Pezizomycotina</taxon>
        <taxon>Dothideomycetes</taxon>
        <taxon>Dothideomycetes incertae sedis</taxon>
        <taxon>Cryomyces</taxon>
    </lineage>
</organism>
<evidence type="ECO:0000313" key="2">
    <source>
        <dbReference type="EMBL" id="KAK5242165.1"/>
    </source>
</evidence>
<feature type="region of interest" description="Disordered" evidence="1">
    <location>
        <begin position="144"/>
        <end position="214"/>
    </location>
</feature>
<accession>A0ABR0LVS2</accession>
<evidence type="ECO:0008006" key="4">
    <source>
        <dbReference type="Google" id="ProtNLM"/>
    </source>
</evidence>
<sequence length="214" mass="24824">SESETKKLELPDDEDESFEQFVGWLYSGQLRAPEEEHDLGMLFELYLMGEKWQVPKFVEETLESVRLFYQRHDAYPGLRRVQYVYANTDGDSPMRKLLVQSVARFLVLGDGMLQHWEKALRKNGQLAVDIIMCVQQWHMDPARVPDAREESCVPKDEPDEQDEQEEEDEQKEVEAEQEDGEEQEEQQVKQEPQSDGEGDEEGDTTMVNGVNGHD</sequence>
<feature type="non-terminal residue" evidence="2">
    <location>
        <position position="1"/>
    </location>
</feature>
<dbReference type="Proteomes" id="UP001357485">
    <property type="component" value="Unassembled WGS sequence"/>
</dbReference>